<reference evidence="2 3" key="1">
    <citation type="submission" date="2023-02" db="EMBL/GenBank/DDBJ databases">
        <title>Streptomyces sp. SCA4-21 with antifungal activity against Fusarium oxysporum f. sp. cubense, Streptomyces sp. SCA2-17 with antifungal activity against Fusarium oxysporum f. sp. cubense.</title>
        <authorList>
            <person name="Qi D."/>
        </authorList>
    </citation>
    <scope>NUCLEOTIDE SEQUENCE [LARGE SCALE GENOMIC DNA]</scope>
    <source>
        <strain evidence="2 3">SCA4-21</strain>
    </source>
</reference>
<sequence>MSPVPLFASGSEAADHGQAGIDQSSGEADRLIAKMSRVRGDLRS</sequence>
<evidence type="ECO:0000313" key="3">
    <source>
        <dbReference type="Proteomes" id="UP001305606"/>
    </source>
</evidence>
<keyword evidence="3" id="KW-1185">Reference proteome</keyword>
<protein>
    <submittedName>
        <fullName evidence="2">Uncharacterized protein</fullName>
    </submittedName>
</protein>
<accession>A0ABY9V908</accession>
<evidence type="ECO:0000256" key="1">
    <source>
        <dbReference type="SAM" id="MobiDB-lite"/>
    </source>
</evidence>
<gene>
    <name evidence="2" type="ORF">PS467_41840</name>
</gene>
<name>A0ABY9V908_9ACTN</name>
<proteinExistence type="predicted"/>
<dbReference type="RefSeq" id="WP_311039726.1">
    <property type="nucleotide sequence ID" value="NZ_CP117522.1"/>
</dbReference>
<feature type="region of interest" description="Disordered" evidence="1">
    <location>
        <begin position="1"/>
        <end position="30"/>
    </location>
</feature>
<dbReference type="Proteomes" id="UP001305606">
    <property type="component" value="Chromosome"/>
</dbReference>
<organism evidence="2 3">
    <name type="scientific">Streptomyces luomodiensis</name>
    <dbReference type="NCBI Taxonomy" id="3026192"/>
    <lineage>
        <taxon>Bacteria</taxon>
        <taxon>Bacillati</taxon>
        <taxon>Actinomycetota</taxon>
        <taxon>Actinomycetes</taxon>
        <taxon>Kitasatosporales</taxon>
        <taxon>Streptomycetaceae</taxon>
        <taxon>Streptomyces</taxon>
    </lineage>
</organism>
<evidence type="ECO:0000313" key="2">
    <source>
        <dbReference type="EMBL" id="WNF01407.1"/>
    </source>
</evidence>
<dbReference type="EMBL" id="CP117522">
    <property type="protein sequence ID" value="WNF01407.1"/>
    <property type="molecule type" value="Genomic_DNA"/>
</dbReference>